<keyword evidence="7" id="KW-1185">Reference proteome</keyword>
<dbReference type="PANTHER" id="PTHR23121">
    <property type="entry name" value="SODIUM-DEPENDENT GLUCOSE TRANSPORTER 1"/>
    <property type="match status" value="1"/>
</dbReference>
<dbReference type="GO" id="GO:0022857">
    <property type="term" value="F:transmembrane transporter activity"/>
    <property type="evidence" value="ECO:0007669"/>
    <property type="project" value="InterPro"/>
</dbReference>
<feature type="transmembrane region" description="Helical" evidence="5">
    <location>
        <begin position="349"/>
        <end position="373"/>
    </location>
</feature>
<sequence>MSHKSVEFDKNEGSGGGKKASKSSNNPWGDQLLNEKDKPTKTQTVMFESREDWDNLLKYARNGNTSSIKTPIQSAAPSVASAKSRGTRSRPGSRRASSVSVLSEVGFVFSPRQRLESHTEAGTGDTLADDDDVTQRTNAIGANETEPLIPKRNDDQPIKCIDLCTLLTLIFIFIGRGLCLDSLGPTLLDLIQISGTDISVSSYIFICQSTGILFGSLVSPYIYGRFREGTGMFIVLLLQGCCTAIVPLFRNFIVMCCLFLGQGIGIGITGVGVCQICLKLGGQRYSGTFLQAVYFGVSVGGIIGPLMAEPFLSHKVNLTESILEVPWNLSTNNTNAVIERETQTKSNVLWFYIIVGCIVALPGIPSLCLQYAIRLRGDQNNLDDMDANDEKPAEPEATCATYVLLVLLSMFVVLYYGMQDSLANLLTAFAVNSKLQLPKSTGNLLCSIFWFSSAASRLFGILFAGRFSALSMLTVDLTLSVVAGVTMSFFGDSSPEVLLAFVIMFGISWATINGAIVFWASDHILPSMYNVRVVFVSRCLGLMIAPSIVANLFDLLGPMVLMYTIALISITISVIFIIMQIIYWKYIKRN</sequence>
<feature type="transmembrane region" description="Helical" evidence="5">
    <location>
        <begin position="230"/>
        <end position="246"/>
    </location>
</feature>
<evidence type="ECO:0000256" key="4">
    <source>
        <dbReference type="SAM" id="MobiDB-lite"/>
    </source>
</evidence>
<name>A0A8J1UXL8_OWEFU</name>
<reference evidence="6" key="1">
    <citation type="submission" date="2022-03" db="EMBL/GenBank/DDBJ databases">
        <authorList>
            <person name="Martin C."/>
        </authorList>
    </citation>
    <scope>NUCLEOTIDE SEQUENCE</scope>
</reference>
<accession>A0A8J1UXL8</accession>
<feature type="transmembrane region" description="Helical" evidence="5">
    <location>
        <begin position="160"/>
        <end position="178"/>
    </location>
</feature>
<feature type="region of interest" description="Disordered" evidence="4">
    <location>
        <begin position="64"/>
        <end position="98"/>
    </location>
</feature>
<keyword evidence="3 5" id="KW-0472">Membrane</keyword>
<protein>
    <submittedName>
        <fullName evidence="6">Uncharacterized protein</fullName>
    </submittedName>
</protein>
<dbReference type="OrthoDB" id="9626824at2759"/>
<dbReference type="EMBL" id="CAIIXF020000004">
    <property type="protein sequence ID" value="CAH1781697.1"/>
    <property type="molecule type" value="Genomic_DNA"/>
</dbReference>
<evidence type="ECO:0000256" key="5">
    <source>
        <dbReference type="SAM" id="Phobius"/>
    </source>
</evidence>
<feature type="region of interest" description="Disordered" evidence="4">
    <location>
        <begin position="113"/>
        <end position="133"/>
    </location>
</feature>
<evidence type="ECO:0000313" key="7">
    <source>
        <dbReference type="Proteomes" id="UP000749559"/>
    </source>
</evidence>
<dbReference type="Proteomes" id="UP000749559">
    <property type="component" value="Unassembled WGS sequence"/>
</dbReference>
<evidence type="ECO:0000256" key="3">
    <source>
        <dbReference type="ARBA" id="ARBA00023136"/>
    </source>
</evidence>
<feature type="transmembrane region" description="Helical" evidence="5">
    <location>
        <begin position="198"/>
        <end position="218"/>
    </location>
</feature>
<dbReference type="AlphaFoldDB" id="A0A8J1UXL8"/>
<dbReference type="SUPFAM" id="SSF103473">
    <property type="entry name" value="MFS general substrate transporter"/>
    <property type="match status" value="1"/>
</dbReference>
<dbReference type="Gene3D" id="1.20.1250.20">
    <property type="entry name" value="MFS general substrate transporter like domains"/>
    <property type="match status" value="2"/>
</dbReference>
<feature type="transmembrane region" description="Helical" evidence="5">
    <location>
        <begin position="470"/>
        <end position="491"/>
    </location>
</feature>
<comment type="caution">
    <text evidence="6">The sequence shown here is derived from an EMBL/GenBank/DDBJ whole genome shotgun (WGS) entry which is preliminary data.</text>
</comment>
<evidence type="ECO:0000256" key="2">
    <source>
        <dbReference type="ARBA" id="ARBA00022989"/>
    </source>
</evidence>
<dbReference type="InterPro" id="IPR036259">
    <property type="entry name" value="MFS_trans_sf"/>
</dbReference>
<feature type="region of interest" description="Disordered" evidence="4">
    <location>
        <begin position="1"/>
        <end position="44"/>
    </location>
</feature>
<evidence type="ECO:0000256" key="1">
    <source>
        <dbReference type="ARBA" id="ARBA00022692"/>
    </source>
</evidence>
<dbReference type="Pfam" id="PF07690">
    <property type="entry name" value="MFS_1"/>
    <property type="match status" value="1"/>
</dbReference>
<feature type="transmembrane region" description="Helical" evidence="5">
    <location>
        <begin position="533"/>
        <end position="553"/>
    </location>
</feature>
<keyword evidence="2 5" id="KW-1133">Transmembrane helix</keyword>
<feature type="transmembrane region" description="Helical" evidence="5">
    <location>
        <begin position="559"/>
        <end position="584"/>
    </location>
</feature>
<feature type="transmembrane region" description="Helical" evidence="5">
    <location>
        <begin position="442"/>
        <end position="463"/>
    </location>
</feature>
<gene>
    <name evidence="6" type="ORF">OFUS_LOCUS8249</name>
</gene>
<feature type="transmembrane region" description="Helical" evidence="5">
    <location>
        <begin position="252"/>
        <end position="277"/>
    </location>
</feature>
<feature type="compositionally biased region" description="Basic and acidic residues" evidence="4">
    <location>
        <begin position="1"/>
        <end position="12"/>
    </location>
</feature>
<proteinExistence type="predicted"/>
<feature type="transmembrane region" description="Helical" evidence="5">
    <location>
        <begin position="399"/>
        <end position="418"/>
    </location>
</feature>
<feature type="compositionally biased region" description="Polar residues" evidence="4">
    <location>
        <begin position="64"/>
        <end position="76"/>
    </location>
</feature>
<evidence type="ECO:0000313" key="6">
    <source>
        <dbReference type="EMBL" id="CAH1781697.1"/>
    </source>
</evidence>
<feature type="transmembrane region" description="Helical" evidence="5">
    <location>
        <begin position="289"/>
        <end position="308"/>
    </location>
</feature>
<organism evidence="6 7">
    <name type="scientific">Owenia fusiformis</name>
    <name type="common">Polychaete worm</name>
    <dbReference type="NCBI Taxonomy" id="6347"/>
    <lineage>
        <taxon>Eukaryota</taxon>
        <taxon>Metazoa</taxon>
        <taxon>Spiralia</taxon>
        <taxon>Lophotrochozoa</taxon>
        <taxon>Annelida</taxon>
        <taxon>Polychaeta</taxon>
        <taxon>Sedentaria</taxon>
        <taxon>Canalipalpata</taxon>
        <taxon>Sabellida</taxon>
        <taxon>Oweniida</taxon>
        <taxon>Oweniidae</taxon>
        <taxon>Owenia</taxon>
    </lineage>
</organism>
<dbReference type="PANTHER" id="PTHR23121:SF9">
    <property type="entry name" value="SODIUM-DEPENDENT GLUCOSE TRANSPORTER 1"/>
    <property type="match status" value="1"/>
</dbReference>
<keyword evidence="1 5" id="KW-0812">Transmembrane</keyword>
<feature type="transmembrane region" description="Helical" evidence="5">
    <location>
        <begin position="497"/>
        <end position="521"/>
    </location>
</feature>
<dbReference type="InterPro" id="IPR011701">
    <property type="entry name" value="MFS"/>
</dbReference>